<sequence length="1118" mass="125182">MEHLQQQPHREDEEEEEMIWKSESMLTVTIGRVMSSLLSSRPKKLRYSISRLSLHLHSKISSLGSLEDSLWFLHKYVRDAAEKDESLDDILVPMIEHSLKCKESKHGAQPLMLLDWLFQDELLFQALATNLANIISRKDDRYIAFGWCTLVRGLVEYDSVMDHYLVNGIRENYSALLKMLCSSIVHLSRLLCKGSTLQDGFELPSRLSVSAADCLLALTEALTKKSGASNNVPKSLNSSSLNRPITLLPAATVEKKAKSAYKSPKVSNMEMEYILWDHLDELIILAERLLAWSRKSRPLHAKGLGGVLKWLQEIRAQYPCLQDEAGSKVAKTSALLLSSCWKHFSILLRLEDHKFPQHHKELLDQYLSGLQYYTDSHAEGQIENKDGGVESRKFFLTCLCLLLGRFDSKKFEDMISEYGMQISRALLSQLRCADEEVIDGVVCIFKAAIFWPNNSCGSSVTDSRQMDAVLPLLLPFLDERDGMARAVVMLISEYCSKSTSDHCLQEVLKRLASGNVFQRRNAIDVISELIHVSSISADVLSPLAWKDISNNLLERLGDEELVIREQISNLLPMIDPSLVLPALVRLVYSSDEKVRSCANDALIGMLKHHNSKVEVISMLLDCISNLSQSLDLPETTGHIAEGPKFDSDRVFRLIPEWSKHVSNWSSLIGPLIDKMFAEPSNAIIVRFLSVISEHLTEAADLVLHRVLLQMKGQEEIDESIFYRWDSGTNTSDNSMKMQLCLFERLCPLLIIRMLPLRVFNDLNSSMMYGQLLDKGIMHDYRDIVIIDRESVSAILLNRALSKFEFEDVRKLAAELCGRIHPKVLLPIVYYQLKDAAGSQDILKIKACLFSVCTSLVVRGNDSVLYPVMLGIRKLLEIILLWPSSDGDEVSKAQHGCIDCLALMICAELQIPKSLDATSKKTNFVVKDSDPGNAASRNSVLSYVIHQLVNNKNELSSASKLGADSFAFEVPVPVPFRLCMANVLISICQKISDSSRRNFAQKTLPLLVSSIEAEVNPQIRAACVEVLFSAVYHLKSAVIPYSSDLLGLSLNFLRKASEKERIAGAKLMASLMASEDTILESISGGLLEARSVLSSVSSTDTSINLRQMCEKLLACMTYP</sequence>
<dbReference type="STRING" id="3775.A0A1Q3ANF8"/>
<organism evidence="1 2">
    <name type="scientific">Cephalotus follicularis</name>
    <name type="common">Albany pitcher plant</name>
    <dbReference type="NCBI Taxonomy" id="3775"/>
    <lineage>
        <taxon>Eukaryota</taxon>
        <taxon>Viridiplantae</taxon>
        <taxon>Streptophyta</taxon>
        <taxon>Embryophyta</taxon>
        <taxon>Tracheophyta</taxon>
        <taxon>Spermatophyta</taxon>
        <taxon>Magnoliopsida</taxon>
        <taxon>eudicotyledons</taxon>
        <taxon>Gunneridae</taxon>
        <taxon>Pentapetalae</taxon>
        <taxon>rosids</taxon>
        <taxon>fabids</taxon>
        <taxon>Oxalidales</taxon>
        <taxon>Cephalotaceae</taxon>
        <taxon>Cephalotus</taxon>
    </lineage>
</organism>
<dbReference type="InParanoid" id="A0A1Q3ANF8"/>
<comment type="caution">
    <text evidence="1">The sequence shown here is derived from an EMBL/GenBank/DDBJ whole genome shotgun (WGS) entry which is preliminary data.</text>
</comment>
<dbReference type="Gene3D" id="1.25.10.10">
    <property type="entry name" value="Leucine-rich Repeat Variant"/>
    <property type="match status" value="2"/>
</dbReference>
<dbReference type="PANTHER" id="PTHR37743">
    <property type="entry name" value="ARM REPEAT SUPERFAMILY PROTEIN"/>
    <property type="match status" value="1"/>
</dbReference>
<gene>
    <name evidence="1" type="ORF">CFOL_v3_00825</name>
</gene>
<dbReference type="PANTHER" id="PTHR37743:SF1">
    <property type="entry name" value="ARM REPEAT SUPERFAMILY PROTEIN"/>
    <property type="match status" value="1"/>
</dbReference>
<proteinExistence type="predicted"/>
<protein>
    <submittedName>
        <fullName evidence="1">Uncharacterized protein</fullName>
    </submittedName>
</protein>
<reference evidence="2" key="1">
    <citation type="submission" date="2016-04" db="EMBL/GenBank/DDBJ databases">
        <title>Cephalotus genome sequencing.</title>
        <authorList>
            <person name="Fukushima K."/>
            <person name="Hasebe M."/>
            <person name="Fang X."/>
        </authorList>
    </citation>
    <scope>NUCLEOTIDE SEQUENCE [LARGE SCALE GENOMIC DNA]</scope>
    <source>
        <strain evidence="2">cv. St1</strain>
    </source>
</reference>
<dbReference type="InterPro" id="IPR011989">
    <property type="entry name" value="ARM-like"/>
</dbReference>
<evidence type="ECO:0000313" key="1">
    <source>
        <dbReference type="EMBL" id="GAV57287.1"/>
    </source>
</evidence>
<name>A0A1Q3ANF8_CEPFO</name>
<dbReference type="FunCoup" id="A0A1Q3ANF8">
    <property type="interactions" value="880"/>
</dbReference>
<accession>A0A1Q3ANF8</accession>
<dbReference type="AlphaFoldDB" id="A0A1Q3ANF8"/>
<evidence type="ECO:0000313" key="2">
    <source>
        <dbReference type="Proteomes" id="UP000187406"/>
    </source>
</evidence>
<keyword evidence="2" id="KW-1185">Reference proteome</keyword>
<dbReference type="SUPFAM" id="SSF48371">
    <property type="entry name" value="ARM repeat"/>
    <property type="match status" value="1"/>
</dbReference>
<dbReference type="OrthoDB" id="79603at2759"/>
<dbReference type="Proteomes" id="UP000187406">
    <property type="component" value="Unassembled WGS sequence"/>
</dbReference>
<dbReference type="InterPro" id="IPR016024">
    <property type="entry name" value="ARM-type_fold"/>
</dbReference>
<dbReference type="EMBL" id="BDDD01000027">
    <property type="protein sequence ID" value="GAV57287.1"/>
    <property type="molecule type" value="Genomic_DNA"/>
</dbReference>